<reference evidence="6 7" key="1">
    <citation type="submission" date="2022-06" db="EMBL/GenBank/DDBJ databases">
        <title>Isolation of gut microbiota from human fecal samples.</title>
        <authorList>
            <person name="Pamer E.G."/>
            <person name="Barat B."/>
            <person name="Waligurski E."/>
            <person name="Medina S."/>
            <person name="Paddock L."/>
            <person name="Mostad J."/>
        </authorList>
    </citation>
    <scope>NUCLEOTIDE SEQUENCE [LARGE SCALE GENOMIC DNA]</scope>
    <source>
        <strain evidence="6 7">DFI.9.73</strain>
    </source>
</reference>
<accession>A0ABT1RWX5</accession>
<keyword evidence="3 5" id="KW-1133">Transmembrane helix</keyword>
<dbReference type="Proteomes" id="UP001524473">
    <property type="component" value="Unassembled WGS sequence"/>
</dbReference>
<dbReference type="PANTHER" id="PTHR37306:SF1">
    <property type="entry name" value="COLICIN V PRODUCTION PROTEIN"/>
    <property type="match status" value="1"/>
</dbReference>
<evidence type="ECO:0000313" key="7">
    <source>
        <dbReference type="Proteomes" id="UP001524473"/>
    </source>
</evidence>
<keyword evidence="7" id="KW-1185">Reference proteome</keyword>
<proteinExistence type="predicted"/>
<gene>
    <name evidence="6" type="ORF">NE695_04375</name>
</gene>
<protein>
    <submittedName>
        <fullName evidence="6">CvpA family protein</fullName>
    </submittedName>
</protein>
<dbReference type="PANTHER" id="PTHR37306">
    <property type="entry name" value="COLICIN V PRODUCTION PROTEIN"/>
    <property type="match status" value="1"/>
</dbReference>
<dbReference type="RefSeq" id="WP_066867448.1">
    <property type="nucleotide sequence ID" value="NZ_CABKVV010000014.1"/>
</dbReference>
<feature type="transmembrane region" description="Helical" evidence="5">
    <location>
        <begin position="32"/>
        <end position="54"/>
    </location>
</feature>
<dbReference type="EMBL" id="JANFZH010000007">
    <property type="protein sequence ID" value="MCQ4839148.1"/>
    <property type="molecule type" value="Genomic_DNA"/>
</dbReference>
<feature type="transmembrane region" description="Helical" evidence="5">
    <location>
        <begin position="7"/>
        <end position="26"/>
    </location>
</feature>
<keyword evidence="4 5" id="KW-0472">Membrane</keyword>
<feature type="transmembrane region" description="Helical" evidence="5">
    <location>
        <begin position="126"/>
        <end position="151"/>
    </location>
</feature>
<evidence type="ECO:0000256" key="5">
    <source>
        <dbReference type="SAM" id="Phobius"/>
    </source>
</evidence>
<organism evidence="6 7">
    <name type="scientific">Neglectibacter timonensis</name>
    <dbReference type="NCBI Taxonomy" id="1776382"/>
    <lineage>
        <taxon>Bacteria</taxon>
        <taxon>Bacillati</taxon>
        <taxon>Bacillota</taxon>
        <taxon>Clostridia</taxon>
        <taxon>Eubacteriales</taxon>
        <taxon>Oscillospiraceae</taxon>
        <taxon>Neglectibacter</taxon>
    </lineage>
</organism>
<evidence type="ECO:0000313" key="6">
    <source>
        <dbReference type="EMBL" id="MCQ4839148.1"/>
    </source>
</evidence>
<keyword evidence="2 5" id="KW-0812">Transmembrane</keyword>
<evidence type="ECO:0000256" key="3">
    <source>
        <dbReference type="ARBA" id="ARBA00022989"/>
    </source>
</evidence>
<comment type="subcellular location">
    <subcellularLocation>
        <location evidence="1">Membrane</location>
        <topology evidence="1">Multi-pass membrane protein</topology>
    </subcellularLocation>
</comment>
<evidence type="ECO:0000256" key="1">
    <source>
        <dbReference type="ARBA" id="ARBA00004141"/>
    </source>
</evidence>
<sequence length="229" mass="24032">MNFALDILLVCIVIVFVIVGVKRGFIKSAAHFLGAIAAACLSAALGGMAAQWLYDTLFHEALVEKISGTIGSMGTAEAVRNVLGSLPDFIIRALEDAGITEAALKGGVASQTGQTAELLAASLEPVFVGFLKVLTVIALFLLFMVVVRILANVVSAAFELPVLSQLNGLLGGVFGLLLGLLSVWVVLAALKVFLPMLSSDMQLQIENWLQQSVVAGTFVGANPLTGMFR</sequence>
<comment type="caution">
    <text evidence="6">The sequence shown here is derived from an EMBL/GenBank/DDBJ whole genome shotgun (WGS) entry which is preliminary data.</text>
</comment>
<feature type="transmembrane region" description="Helical" evidence="5">
    <location>
        <begin position="171"/>
        <end position="194"/>
    </location>
</feature>
<evidence type="ECO:0000256" key="4">
    <source>
        <dbReference type="ARBA" id="ARBA00023136"/>
    </source>
</evidence>
<evidence type="ECO:0000256" key="2">
    <source>
        <dbReference type="ARBA" id="ARBA00022692"/>
    </source>
</evidence>
<dbReference type="Pfam" id="PF02674">
    <property type="entry name" value="Colicin_V"/>
    <property type="match status" value="2"/>
</dbReference>
<dbReference type="GeneID" id="90533949"/>
<name>A0ABT1RWX5_9FIRM</name>
<dbReference type="InterPro" id="IPR003825">
    <property type="entry name" value="Colicin-V_CvpA"/>
</dbReference>